<keyword evidence="3" id="KW-0731">Sigma factor</keyword>
<organism evidence="8">
    <name type="scientific">Phaeocystis antarctica</name>
    <dbReference type="NCBI Taxonomy" id="33657"/>
    <lineage>
        <taxon>Eukaryota</taxon>
        <taxon>Haptista</taxon>
        <taxon>Haptophyta</taxon>
        <taxon>Prymnesiophyceae</taxon>
        <taxon>Phaeocystales</taxon>
        <taxon>Phaeocystaceae</taxon>
        <taxon>Phaeocystis</taxon>
    </lineage>
</organism>
<evidence type="ECO:0000256" key="1">
    <source>
        <dbReference type="ARBA" id="ARBA00007788"/>
    </source>
</evidence>
<evidence type="ECO:0000256" key="5">
    <source>
        <dbReference type="ARBA" id="ARBA00023163"/>
    </source>
</evidence>
<accession>A0A7S0I5U9</accession>
<keyword evidence="2" id="KW-0805">Transcription regulation</keyword>
<evidence type="ECO:0000256" key="2">
    <source>
        <dbReference type="ARBA" id="ARBA00023015"/>
    </source>
</evidence>
<dbReference type="NCBIfam" id="TIGR02937">
    <property type="entry name" value="sigma70-ECF"/>
    <property type="match status" value="1"/>
</dbReference>
<proteinExistence type="inferred from homology"/>
<dbReference type="Gene3D" id="1.10.601.10">
    <property type="entry name" value="RNA Polymerase Primary Sigma Factor"/>
    <property type="match status" value="1"/>
</dbReference>
<dbReference type="PROSITE" id="PS00715">
    <property type="entry name" value="SIGMA70_1"/>
    <property type="match status" value="1"/>
</dbReference>
<evidence type="ECO:0000256" key="3">
    <source>
        <dbReference type="ARBA" id="ARBA00023082"/>
    </source>
</evidence>
<evidence type="ECO:0000256" key="4">
    <source>
        <dbReference type="ARBA" id="ARBA00023125"/>
    </source>
</evidence>
<name>A0A7S0I5U9_9EUKA</name>
<dbReference type="Pfam" id="PF04542">
    <property type="entry name" value="Sigma70_r2"/>
    <property type="match status" value="1"/>
</dbReference>
<dbReference type="InterPro" id="IPR007627">
    <property type="entry name" value="RNA_pol_sigma70_r2"/>
</dbReference>
<dbReference type="InterPro" id="IPR013324">
    <property type="entry name" value="RNA_pol_sigma_r3/r4-like"/>
</dbReference>
<evidence type="ECO:0000259" key="7">
    <source>
        <dbReference type="PROSITE" id="PS00715"/>
    </source>
</evidence>
<dbReference type="GO" id="GO:0006352">
    <property type="term" value="P:DNA-templated transcription initiation"/>
    <property type="evidence" value="ECO:0007669"/>
    <property type="project" value="InterPro"/>
</dbReference>
<dbReference type="PANTHER" id="PTHR30603:SF47">
    <property type="entry name" value="RNA POLYMERASE SIGMA FACTOR SIGD, CHLOROPLASTIC"/>
    <property type="match status" value="1"/>
</dbReference>
<dbReference type="PANTHER" id="PTHR30603">
    <property type="entry name" value="RNA POLYMERASE SIGMA FACTOR RPO"/>
    <property type="match status" value="1"/>
</dbReference>
<evidence type="ECO:0000313" key="8">
    <source>
        <dbReference type="EMBL" id="CAD8511757.1"/>
    </source>
</evidence>
<dbReference type="PRINTS" id="PR00046">
    <property type="entry name" value="SIGMA70FCT"/>
</dbReference>
<dbReference type="Pfam" id="PF04545">
    <property type="entry name" value="Sigma70_r4"/>
    <property type="match status" value="1"/>
</dbReference>
<sequence length="372" mass="41190">MRASFLVGIGGMSSLLVAGLAPPSPGRQSKSTRAPAAPMMFDDGNAHLQISRRLTQHKLLGKDEEFDITTDVRELRRWSAVREDLERSLGQPPTPGEWASSLGFTDMDGHSAANQLHLQLQGKRAARDRLIQSNLRLVVSVALKFKGRGVPLQDLVQDGTVGLITAAEKFEPSKGWRFSTYAHWWIRQAISRSIDQHGRMIRVPSYMVSRIHTIRRARAVSYYATGQTPGEEEIHAELHRTGAGLSERQMRGALQADATTRSVRSLYTTFGRGDERSLLTTLPDESRPRPVQAVEETAVEEAMEHLLASTLTPEERRVIELNFGLAGNEAHTVPQVAAVRGCSQNEVRADLGRALRKLRRKGRTLGLAAFAH</sequence>
<protein>
    <recommendedName>
        <fullName evidence="7">RNA polymerase sigma-70 domain-containing protein</fullName>
    </recommendedName>
</protein>
<reference evidence="8" key="1">
    <citation type="submission" date="2021-01" db="EMBL/GenBank/DDBJ databases">
        <authorList>
            <person name="Corre E."/>
            <person name="Pelletier E."/>
            <person name="Niang G."/>
            <person name="Scheremetjew M."/>
            <person name="Finn R."/>
            <person name="Kale V."/>
            <person name="Holt S."/>
            <person name="Cochrane G."/>
            <person name="Meng A."/>
            <person name="Brown T."/>
            <person name="Cohen L."/>
        </authorList>
    </citation>
    <scope>NUCLEOTIDE SEQUENCE</scope>
    <source>
        <strain evidence="8">CCMP1374</strain>
    </source>
</reference>
<evidence type="ECO:0000256" key="6">
    <source>
        <dbReference type="SAM" id="SignalP"/>
    </source>
</evidence>
<dbReference type="GO" id="GO:0003677">
    <property type="term" value="F:DNA binding"/>
    <property type="evidence" value="ECO:0007669"/>
    <property type="project" value="UniProtKB-KW"/>
</dbReference>
<feature type="chain" id="PRO_5031007475" description="RNA polymerase sigma-70 domain-containing protein" evidence="6">
    <location>
        <begin position="20"/>
        <end position="372"/>
    </location>
</feature>
<dbReference type="InterPro" id="IPR013325">
    <property type="entry name" value="RNA_pol_sigma_r2"/>
</dbReference>
<keyword evidence="5" id="KW-0804">Transcription</keyword>
<dbReference type="InterPro" id="IPR014284">
    <property type="entry name" value="RNA_pol_sigma-70_dom"/>
</dbReference>
<dbReference type="Gene3D" id="1.10.10.10">
    <property type="entry name" value="Winged helix-like DNA-binding domain superfamily/Winged helix DNA-binding domain"/>
    <property type="match status" value="1"/>
</dbReference>
<comment type="similarity">
    <text evidence="1">Belongs to the sigma-70 factor family.</text>
</comment>
<gene>
    <name evidence="8" type="ORF">PANT1444_LOCUS21414</name>
</gene>
<dbReference type="SUPFAM" id="SSF88659">
    <property type="entry name" value="Sigma3 and sigma4 domains of RNA polymerase sigma factors"/>
    <property type="match status" value="1"/>
</dbReference>
<dbReference type="EMBL" id="HBEP01037754">
    <property type="protein sequence ID" value="CAD8511757.1"/>
    <property type="molecule type" value="Transcribed_RNA"/>
</dbReference>
<dbReference type="InterPro" id="IPR036388">
    <property type="entry name" value="WH-like_DNA-bd_sf"/>
</dbReference>
<dbReference type="InterPro" id="IPR050239">
    <property type="entry name" value="Sigma-70_RNA_pol_init_factors"/>
</dbReference>
<dbReference type="InterPro" id="IPR007630">
    <property type="entry name" value="RNA_pol_sigma70_r4"/>
</dbReference>
<dbReference type="SUPFAM" id="SSF88946">
    <property type="entry name" value="Sigma2 domain of RNA polymerase sigma factors"/>
    <property type="match status" value="1"/>
</dbReference>
<dbReference type="InterPro" id="IPR000943">
    <property type="entry name" value="RNA_pol_sigma70"/>
</dbReference>
<feature type="signal peptide" evidence="6">
    <location>
        <begin position="1"/>
        <end position="19"/>
    </location>
</feature>
<keyword evidence="6" id="KW-0732">Signal</keyword>
<dbReference type="AlphaFoldDB" id="A0A7S0I5U9"/>
<feature type="domain" description="RNA polymerase sigma-70" evidence="7">
    <location>
        <begin position="154"/>
        <end position="167"/>
    </location>
</feature>
<dbReference type="GO" id="GO:0016987">
    <property type="term" value="F:sigma factor activity"/>
    <property type="evidence" value="ECO:0007669"/>
    <property type="project" value="UniProtKB-KW"/>
</dbReference>
<keyword evidence="4" id="KW-0238">DNA-binding</keyword>